<dbReference type="InterPro" id="IPR008254">
    <property type="entry name" value="Flavodoxin/NO_synth"/>
</dbReference>
<dbReference type="Pfam" id="PF12724">
    <property type="entry name" value="Flavodoxin_5"/>
    <property type="match status" value="1"/>
</dbReference>
<evidence type="ECO:0000313" key="3">
    <source>
        <dbReference type="Proteomes" id="UP000515307"/>
    </source>
</evidence>
<dbReference type="InterPro" id="IPR029039">
    <property type="entry name" value="Flavoprotein-like_sf"/>
</dbReference>
<reference evidence="3" key="1">
    <citation type="submission" date="2019-10" db="EMBL/GenBank/DDBJ databases">
        <title>Antimicrobial potential of Antarctic Bacteria.</title>
        <authorList>
            <person name="Benaud N."/>
            <person name="Edwards R.J."/>
            <person name="Ferrari B.C."/>
        </authorList>
    </citation>
    <scope>NUCLEOTIDE SEQUENCE [LARGE SCALE GENOMIC DNA]</scope>
    <source>
        <strain evidence="3">NBSH44</strain>
    </source>
</reference>
<proteinExistence type="predicted"/>
<dbReference type="PROSITE" id="PS50902">
    <property type="entry name" value="FLAVODOXIN_LIKE"/>
    <property type="match status" value="1"/>
</dbReference>
<evidence type="ECO:0000313" key="2">
    <source>
        <dbReference type="EMBL" id="QNE73367.1"/>
    </source>
</evidence>
<dbReference type="KEGG" id="sfiy:F0344_00860"/>
<feature type="domain" description="Flavodoxin-like" evidence="1">
    <location>
        <begin position="4"/>
        <end position="186"/>
    </location>
</feature>
<dbReference type="SUPFAM" id="SSF52218">
    <property type="entry name" value="Flavoproteins"/>
    <property type="match status" value="1"/>
</dbReference>
<accession>A0A7G7BDF2</accession>
<name>A0A7G7BDF2_9ACTN</name>
<dbReference type="RefSeq" id="WP_185296934.1">
    <property type="nucleotide sequence ID" value="NZ_CP045702.1"/>
</dbReference>
<keyword evidence="3" id="KW-1185">Reference proteome</keyword>
<dbReference type="Gene3D" id="3.40.50.360">
    <property type="match status" value="1"/>
</dbReference>
<dbReference type="AlphaFoldDB" id="A0A7G7BDF2"/>
<protein>
    <submittedName>
        <fullName evidence="2">Flavodoxin</fullName>
    </submittedName>
</protein>
<dbReference type="GO" id="GO:0010181">
    <property type="term" value="F:FMN binding"/>
    <property type="evidence" value="ECO:0007669"/>
    <property type="project" value="InterPro"/>
</dbReference>
<dbReference type="Proteomes" id="UP000515307">
    <property type="component" value="Chromosome"/>
</dbReference>
<dbReference type="EMBL" id="CP045702">
    <property type="protein sequence ID" value="QNE73367.1"/>
    <property type="molecule type" value="Genomic_DNA"/>
</dbReference>
<organism evidence="2 3">
    <name type="scientific">Streptomyces finlayi</name>
    <dbReference type="NCBI Taxonomy" id="67296"/>
    <lineage>
        <taxon>Bacteria</taxon>
        <taxon>Bacillati</taxon>
        <taxon>Actinomycetota</taxon>
        <taxon>Actinomycetes</taxon>
        <taxon>Kitasatosporales</taxon>
        <taxon>Streptomycetaceae</taxon>
        <taxon>Streptomyces</taxon>
    </lineage>
</organism>
<evidence type="ECO:0000259" key="1">
    <source>
        <dbReference type="PROSITE" id="PS50902"/>
    </source>
</evidence>
<sequence length="186" mass="20547">MAAVRVLYASAHHSTQEIADRIGERLRLRGHAVEIQALREPSDGQWRSAGDVLVLGSAIHDGAWLPAAEAFVRNNTDRFGSRTTWMFSVGMTAALPGPLRLLAEHAVQPRIAALVDIVRPRDHRRFSGVIRRDHFDRKGALLFRLLGCRYGDHRDWTAIDAWADGIVQELDVSRSGEPDGGPEGGL</sequence>
<dbReference type="InterPro" id="IPR026816">
    <property type="entry name" value="Flavodoxin_dom"/>
</dbReference>
<gene>
    <name evidence="2" type="ORF">F0344_00860</name>
</gene>